<evidence type="ECO:0000256" key="1">
    <source>
        <dbReference type="SAM" id="MobiDB-lite"/>
    </source>
</evidence>
<proteinExistence type="predicted"/>
<accession>A0A9P6GJC5</accession>
<dbReference type="Proteomes" id="UP000756921">
    <property type="component" value="Unassembled WGS sequence"/>
</dbReference>
<evidence type="ECO:0000313" key="2">
    <source>
        <dbReference type="EMBL" id="KAF9736473.1"/>
    </source>
</evidence>
<evidence type="ECO:0000313" key="3">
    <source>
        <dbReference type="Proteomes" id="UP000756921"/>
    </source>
</evidence>
<dbReference type="AlphaFoldDB" id="A0A9P6GJC5"/>
<keyword evidence="3" id="KW-1185">Reference proteome</keyword>
<dbReference type="EMBL" id="WJXW01000004">
    <property type="protein sequence ID" value="KAF9736473.1"/>
    <property type="molecule type" value="Genomic_DNA"/>
</dbReference>
<reference evidence="2" key="1">
    <citation type="journal article" date="2020" name="Mol. Plant Microbe Interact.">
        <title>Genome Sequence of the Biocontrol Agent Coniothyrium minitans strain Conio (IMI 134523).</title>
        <authorList>
            <person name="Patel D."/>
            <person name="Shittu T.A."/>
            <person name="Baroncelli R."/>
            <person name="Muthumeenakshi S."/>
            <person name="Osborne T.H."/>
            <person name="Janganan T.K."/>
            <person name="Sreenivasaprasad S."/>
        </authorList>
    </citation>
    <scope>NUCLEOTIDE SEQUENCE</scope>
    <source>
        <strain evidence="2">Conio</strain>
    </source>
</reference>
<gene>
    <name evidence="2" type="ORF">PMIN01_04252</name>
</gene>
<sequence length="82" mass="8765">MPPISQFPPARVFLKMPSAIKTQSASPVSMGSLTTRPTGRAAFTQTTTSTTLPPRVASTTKFSTILPLGERRQQCCNIADIA</sequence>
<organism evidence="2 3">
    <name type="scientific">Paraphaeosphaeria minitans</name>
    <dbReference type="NCBI Taxonomy" id="565426"/>
    <lineage>
        <taxon>Eukaryota</taxon>
        <taxon>Fungi</taxon>
        <taxon>Dikarya</taxon>
        <taxon>Ascomycota</taxon>
        <taxon>Pezizomycotina</taxon>
        <taxon>Dothideomycetes</taxon>
        <taxon>Pleosporomycetidae</taxon>
        <taxon>Pleosporales</taxon>
        <taxon>Massarineae</taxon>
        <taxon>Didymosphaeriaceae</taxon>
        <taxon>Paraphaeosphaeria</taxon>
    </lineage>
</organism>
<comment type="caution">
    <text evidence="2">The sequence shown here is derived from an EMBL/GenBank/DDBJ whole genome shotgun (WGS) entry which is preliminary data.</text>
</comment>
<feature type="region of interest" description="Disordered" evidence="1">
    <location>
        <begin position="23"/>
        <end position="54"/>
    </location>
</feature>
<feature type="compositionally biased region" description="Polar residues" evidence="1">
    <location>
        <begin position="23"/>
        <end position="37"/>
    </location>
</feature>
<name>A0A9P6GJC5_9PLEO</name>
<dbReference type="OrthoDB" id="3791526at2759"/>
<protein>
    <submittedName>
        <fullName evidence="2">Uncharacterized protein</fullName>
    </submittedName>
</protein>